<dbReference type="Gene3D" id="1.25.40.10">
    <property type="entry name" value="Tetratricopeptide repeat domain"/>
    <property type="match status" value="1"/>
</dbReference>
<reference evidence="2 3" key="1">
    <citation type="journal article" date="2023" name="Commun. Biol.">
        <title>Genome analysis of Parmales, the sister group of diatoms, reveals the evolutionary specialization of diatoms from phago-mixotrophs to photoautotrophs.</title>
        <authorList>
            <person name="Ban H."/>
            <person name="Sato S."/>
            <person name="Yoshikawa S."/>
            <person name="Yamada K."/>
            <person name="Nakamura Y."/>
            <person name="Ichinomiya M."/>
            <person name="Sato N."/>
            <person name="Blanc-Mathieu R."/>
            <person name="Endo H."/>
            <person name="Kuwata A."/>
            <person name="Ogata H."/>
        </authorList>
    </citation>
    <scope>NUCLEOTIDE SEQUENCE [LARGE SCALE GENOMIC DNA]</scope>
</reference>
<evidence type="ECO:0000313" key="2">
    <source>
        <dbReference type="EMBL" id="GMI21337.1"/>
    </source>
</evidence>
<name>A0ABQ6M7Y4_9STRA</name>
<keyword evidence="3" id="KW-1185">Reference proteome</keyword>
<dbReference type="SUPFAM" id="SSF48452">
    <property type="entry name" value="TPR-like"/>
    <property type="match status" value="1"/>
</dbReference>
<dbReference type="PANTHER" id="PTHR40036:SF1">
    <property type="entry name" value="MACROCIN O-METHYLTRANSFERASE"/>
    <property type="match status" value="1"/>
</dbReference>
<dbReference type="InterPro" id="IPR029063">
    <property type="entry name" value="SAM-dependent_MTases_sf"/>
</dbReference>
<gene>
    <name evidence="2" type="ORF">TeGR_g4866</name>
</gene>
<dbReference type="Gene3D" id="3.40.50.150">
    <property type="entry name" value="Vaccinia Virus protein VP39"/>
    <property type="match status" value="1"/>
</dbReference>
<evidence type="ECO:0000256" key="1">
    <source>
        <dbReference type="SAM" id="MobiDB-lite"/>
    </source>
</evidence>
<dbReference type="Proteomes" id="UP001165060">
    <property type="component" value="Unassembled WGS sequence"/>
</dbReference>
<protein>
    <submittedName>
        <fullName evidence="2">Uncharacterized protein</fullName>
    </submittedName>
</protein>
<dbReference type="InterPro" id="IPR008884">
    <property type="entry name" value="TylF_MeTrfase"/>
</dbReference>
<proteinExistence type="predicted"/>
<sequence length="422" mass="45910">MGASPLGAQTGTAMDFARRPGPDTPPSHDPSLHDPSFHDPSFGYPALATQEADRSFSAGVHYESAGLFRPALQSFHSAATLYKCALDHPPEFSHTTRHGPGQIRPLLAYACVRLAHLEHDALDDPAAASRLYLDAIELDPEPSAVSFDGLGTSLEANGGPREEALEAYRKAHERSPSAQAVAFHLAVCAERSGDGVLSRELFDRLRSLGGVGANSLVDSWGYVRWHMRKTGAEELNLHRGTRAMLELGLERARPLIESGGLVCEFGVSYGRSTRILAELLPPAQRIVGFDSFEGLPQAWGGEPAGSYTTNGEVPSVAPNVEFRAGLFADTVPAFLAEPDQSSSPLAFANVDCDLYSSTNDVLEAIQSRVVAGTILVFDEYICHPTWRQDEFRSFRESCKRFGWSYEYLAFSLTSKQAIVRII</sequence>
<evidence type="ECO:0000313" key="3">
    <source>
        <dbReference type="Proteomes" id="UP001165060"/>
    </source>
</evidence>
<dbReference type="Pfam" id="PF13578">
    <property type="entry name" value="Methyltransf_24"/>
    <property type="match status" value="1"/>
</dbReference>
<dbReference type="InterPro" id="IPR011990">
    <property type="entry name" value="TPR-like_helical_dom_sf"/>
</dbReference>
<accession>A0ABQ6M7Y4</accession>
<feature type="region of interest" description="Disordered" evidence="1">
    <location>
        <begin position="1"/>
        <end position="44"/>
    </location>
</feature>
<dbReference type="EMBL" id="BRYB01000046">
    <property type="protein sequence ID" value="GMI21337.1"/>
    <property type="molecule type" value="Genomic_DNA"/>
</dbReference>
<dbReference type="SUPFAM" id="SSF53335">
    <property type="entry name" value="S-adenosyl-L-methionine-dependent methyltransferases"/>
    <property type="match status" value="1"/>
</dbReference>
<dbReference type="PANTHER" id="PTHR40036">
    <property type="entry name" value="MACROCIN O-METHYLTRANSFERASE"/>
    <property type="match status" value="1"/>
</dbReference>
<organism evidence="2 3">
    <name type="scientific">Tetraparma gracilis</name>
    <dbReference type="NCBI Taxonomy" id="2962635"/>
    <lineage>
        <taxon>Eukaryota</taxon>
        <taxon>Sar</taxon>
        <taxon>Stramenopiles</taxon>
        <taxon>Ochrophyta</taxon>
        <taxon>Bolidophyceae</taxon>
        <taxon>Parmales</taxon>
        <taxon>Triparmaceae</taxon>
        <taxon>Tetraparma</taxon>
    </lineage>
</organism>
<comment type="caution">
    <text evidence="2">The sequence shown here is derived from an EMBL/GenBank/DDBJ whole genome shotgun (WGS) entry which is preliminary data.</text>
</comment>